<dbReference type="Gene3D" id="3.40.50.1240">
    <property type="entry name" value="Phosphoglycerate mutase-like"/>
    <property type="match status" value="1"/>
</dbReference>
<dbReference type="CDD" id="cd07067">
    <property type="entry name" value="HP_PGM_like"/>
    <property type="match status" value="1"/>
</dbReference>
<accession>A0A2N8T8F0</accession>
<dbReference type="PANTHER" id="PTHR47623">
    <property type="entry name" value="OS09G0287300 PROTEIN"/>
    <property type="match status" value="1"/>
</dbReference>
<dbReference type="SMART" id="SM00855">
    <property type="entry name" value="PGAM"/>
    <property type="match status" value="1"/>
</dbReference>
<reference evidence="1 2" key="1">
    <citation type="submission" date="2018-01" db="EMBL/GenBank/DDBJ databases">
        <title>Denitrification phenotypes of diverse strains of Pseudomonas stutzeri.</title>
        <authorList>
            <person name="Milligan D.A."/>
            <person name="Bergaust L."/>
            <person name="Bakken L.R."/>
            <person name="Frostegard A."/>
        </authorList>
    </citation>
    <scope>NUCLEOTIDE SEQUENCE [LARGE SCALE GENOMIC DNA]</scope>
    <source>
        <strain evidence="1 2">24a75</strain>
    </source>
</reference>
<dbReference type="Proteomes" id="UP000236023">
    <property type="component" value="Unassembled WGS sequence"/>
</dbReference>
<dbReference type="EMBL" id="POUT01000002">
    <property type="protein sequence ID" value="PNG10996.1"/>
    <property type="molecule type" value="Genomic_DNA"/>
</dbReference>
<evidence type="ECO:0000313" key="1">
    <source>
        <dbReference type="EMBL" id="PNG10996.1"/>
    </source>
</evidence>
<organism evidence="1 2">
    <name type="scientific">Stutzerimonas stutzeri</name>
    <name type="common">Pseudomonas stutzeri</name>
    <dbReference type="NCBI Taxonomy" id="316"/>
    <lineage>
        <taxon>Bacteria</taxon>
        <taxon>Pseudomonadati</taxon>
        <taxon>Pseudomonadota</taxon>
        <taxon>Gammaproteobacteria</taxon>
        <taxon>Pseudomonadales</taxon>
        <taxon>Pseudomonadaceae</taxon>
        <taxon>Stutzerimonas</taxon>
    </lineage>
</organism>
<dbReference type="PANTHER" id="PTHR47623:SF1">
    <property type="entry name" value="OS09G0287300 PROTEIN"/>
    <property type="match status" value="1"/>
</dbReference>
<comment type="caution">
    <text evidence="1">The sequence shown here is derived from an EMBL/GenBank/DDBJ whole genome shotgun (WGS) entry which is preliminary data.</text>
</comment>
<dbReference type="AlphaFoldDB" id="A0A2N8T8F0"/>
<protein>
    <submittedName>
        <fullName evidence="1">Histidine phosphatase</fullName>
    </submittedName>
</protein>
<sequence>MKVGTHKTLVLVRHAKTRKSDLSLPDRERALSERGRKQLMVMGKRLARSGCKVDLIVTSPALRALATARALARMLGYRRKDLVIDEQLYACQANDLLRIVQHLDDELQSVLLVGHNPQLSELAHRFRHDITHLPTCAVAVFRFDVRCWSEVGSIAPTAVSVDCPRKKSQVL</sequence>
<gene>
    <name evidence="1" type="ORF">CXK94_06390</name>
</gene>
<dbReference type="InterPro" id="IPR013078">
    <property type="entry name" value="His_Pase_superF_clade-1"/>
</dbReference>
<proteinExistence type="predicted"/>
<dbReference type="InterPro" id="IPR029033">
    <property type="entry name" value="His_PPase_superfam"/>
</dbReference>
<dbReference type="SUPFAM" id="SSF53254">
    <property type="entry name" value="Phosphoglycerate mutase-like"/>
    <property type="match status" value="1"/>
</dbReference>
<dbReference type="Pfam" id="PF00300">
    <property type="entry name" value="His_Phos_1"/>
    <property type="match status" value="1"/>
</dbReference>
<name>A0A2N8T8F0_STUST</name>
<evidence type="ECO:0000313" key="2">
    <source>
        <dbReference type="Proteomes" id="UP000236023"/>
    </source>
</evidence>